<sequence length="67" mass="7876">MEPNSVLFTTEELEQWRKNLAVANRNNIFCHCRNCEAEWVDSSEDNLCPECGSRNIEHISCWQFPDD</sequence>
<evidence type="ECO:0000313" key="1">
    <source>
        <dbReference type="EMBL" id="XCM37953.1"/>
    </source>
</evidence>
<dbReference type="RefSeq" id="WP_054469758.1">
    <property type="nucleotide sequence ID" value="NZ_CP159837.1"/>
</dbReference>
<protein>
    <submittedName>
        <fullName evidence="1">Uncharacterized protein</fullName>
    </submittedName>
</protein>
<gene>
    <name evidence="1" type="ORF">ABWT76_000765</name>
</gene>
<accession>A0AAU8JIQ9</accession>
<dbReference type="EMBL" id="CP159837">
    <property type="protein sequence ID" value="XCM37953.1"/>
    <property type="molecule type" value="Genomic_DNA"/>
</dbReference>
<proteinExistence type="predicted"/>
<organism evidence="1">
    <name type="scientific">Planktothricoides raciborskii GIHE-MW2</name>
    <dbReference type="NCBI Taxonomy" id="2792601"/>
    <lineage>
        <taxon>Bacteria</taxon>
        <taxon>Bacillati</taxon>
        <taxon>Cyanobacteriota</taxon>
        <taxon>Cyanophyceae</taxon>
        <taxon>Oscillatoriophycideae</taxon>
        <taxon>Oscillatoriales</taxon>
        <taxon>Oscillatoriaceae</taxon>
        <taxon>Planktothricoides</taxon>
    </lineage>
</organism>
<dbReference type="AlphaFoldDB" id="A0AAU8JIQ9"/>
<reference evidence="1" key="1">
    <citation type="submission" date="2024-07" db="EMBL/GenBank/DDBJ databases">
        <authorList>
            <person name="Kim Y.J."/>
            <person name="Jeong J.Y."/>
        </authorList>
    </citation>
    <scope>NUCLEOTIDE SEQUENCE</scope>
    <source>
        <strain evidence="1">GIHE-MW2</strain>
    </source>
</reference>
<name>A0AAU8JIQ9_9CYAN</name>